<dbReference type="PANTHER" id="PTHR25466:SF16">
    <property type="entry name" value="CD80 MOLECULE"/>
    <property type="match status" value="1"/>
</dbReference>
<evidence type="ECO:0000256" key="3">
    <source>
        <dbReference type="ARBA" id="ARBA00022692"/>
    </source>
</evidence>
<dbReference type="InterPro" id="IPR051713">
    <property type="entry name" value="T-cell_Activation_Regulation"/>
</dbReference>
<sequence length="223" mass="25218">MTDGSHQLEFQQVQQGAVQPRPVQAQLGHNVSLQCVDPVPNITQWGTLRLFLQRPSPSYNPKVVFSFSNGKEQPDHQDREYKNRCHLLKDNLTLSLSHISLRDEGEYDCNVFLKRSWGYDLEYKGRLVLSISADYSRPRISVFREGAVRSAVCSSSGGYPRGDVEWIITPKLEFRNMTETWTDSDPQTLLYNVSGRLTLPQSTTGSISCCVVTEGRKVCSDKT</sequence>
<evidence type="ECO:0000256" key="2">
    <source>
        <dbReference type="ARBA" id="ARBA00022475"/>
    </source>
</evidence>
<dbReference type="Gene3D" id="2.60.40.10">
    <property type="entry name" value="Immunoglobulins"/>
    <property type="match status" value="2"/>
</dbReference>
<dbReference type="PANTHER" id="PTHR25466">
    <property type="entry name" value="T-LYMPHOCYTE ACTIVATION ANTIGEN"/>
    <property type="match status" value="1"/>
</dbReference>
<keyword evidence="4" id="KW-0732">Signal</keyword>
<proteinExistence type="predicted"/>
<keyword evidence="13" id="KW-1185">Reference proteome</keyword>
<dbReference type="Pfam" id="PF07686">
    <property type="entry name" value="V-set"/>
    <property type="match status" value="1"/>
</dbReference>
<dbReference type="PROSITE" id="PS50835">
    <property type="entry name" value="IG_LIKE"/>
    <property type="match status" value="1"/>
</dbReference>
<evidence type="ECO:0000256" key="6">
    <source>
        <dbReference type="ARBA" id="ARBA00023136"/>
    </source>
</evidence>
<dbReference type="Proteomes" id="UP001176940">
    <property type="component" value="Unassembled WGS sequence"/>
</dbReference>
<keyword evidence="5" id="KW-1133">Transmembrane helix</keyword>
<dbReference type="InterPro" id="IPR013783">
    <property type="entry name" value="Ig-like_fold"/>
</dbReference>
<organism evidence="12 13">
    <name type="scientific">Ranitomeya imitator</name>
    <name type="common">mimic poison frog</name>
    <dbReference type="NCBI Taxonomy" id="111125"/>
    <lineage>
        <taxon>Eukaryota</taxon>
        <taxon>Metazoa</taxon>
        <taxon>Chordata</taxon>
        <taxon>Craniata</taxon>
        <taxon>Vertebrata</taxon>
        <taxon>Euteleostomi</taxon>
        <taxon>Amphibia</taxon>
        <taxon>Batrachia</taxon>
        <taxon>Anura</taxon>
        <taxon>Neobatrachia</taxon>
        <taxon>Hyloidea</taxon>
        <taxon>Dendrobatidae</taxon>
        <taxon>Dendrobatinae</taxon>
        <taxon>Ranitomeya</taxon>
    </lineage>
</organism>
<evidence type="ECO:0000256" key="4">
    <source>
        <dbReference type="ARBA" id="ARBA00022729"/>
    </source>
</evidence>
<comment type="caution">
    <text evidence="12">The sequence shown here is derived from an EMBL/GenBank/DDBJ whole genome shotgun (WGS) entry which is preliminary data.</text>
</comment>
<reference evidence="12" key="1">
    <citation type="submission" date="2023-07" db="EMBL/GenBank/DDBJ databases">
        <authorList>
            <person name="Stuckert A."/>
        </authorList>
    </citation>
    <scope>NUCLEOTIDE SEQUENCE</scope>
</reference>
<evidence type="ECO:0000313" key="13">
    <source>
        <dbReference type="Proteomes" id="UP001176940"/>
    </source>
</evidence>
<comment type="subcellular location">
    <subcellularLocation>
        <location evidence="1">Cell membrane</location>
        <topology evidence="1">Single-pass type I membrane protein</topology>
    </subcellularLocation>
</comment>
<dbReference type="InterPro" id="IPR013162">
    <property type="entry name" value="CD80_C2-set"/>
</dbReference>
<evidence type="ECO:0000256" key="7">
    <source>
        <dbReference type="ARBA" id="ARBA00023157"/>
    </source>
</evidence>
<keyword evidence="2" id="KW-1003">Cell membrane</keyword>
<keyword evidence="3" id="KW-0812">Transmembrane</keyword>
<keyword evidence="7" id="KW-1015">Disulfide bond</keyword>
<keyword evidence="8" id="KW-0675">Receptor</keyword>
<feature type="non-terminal residue" evidence="12">
    <location>
        <position position="223"/>
    </location>
</feature>
<evidence type="ECO:0000313" key="12">
    <source>
        <dbReference type="EMBL" id="CAJ0931616.1"/>
    </source>
</evidence>
<keyword evidence="6" id="KW-0472">Membrane</keyword>
<dbReference type="SUPFAM" id="SSF48726">
    <property type="entry name" value="Immunoglobulin"/>
    <property type="match status" value="1"/>
</dbReference>
<dbReference type="EMBL" id="CAUEEQ010007876">
    <property type="protein sequence ID" value="CAJ0931616.1"/>
    <property type="molecule type" value="Genomic_DNA"/>
</dbReference>
<dbReference type="InterPro" id="IPR007110">
    <property type="entry name" value="Ig-like_dom"/>
</dbReference>
<keyword evidence="9" id="KW-0325">Glycoprotein</keyword>
<name>A0ABN9L6U1_9NEOB</name>
<evidence type="ECO:0000256" key="9">
    <source>
        <dbReference type="ARBA" id="ARBA00023180"/>
    </source>
</evidence>
<accession>A0ABN9L6U1</accession>
<keyword evidence="10" id="KW-0393">Immunoglobulin domain</keyword>
<evidence type="ECO:0000256" key="10">
    <source>
        <dbReference type="ARBA" id="ARBA00023319"/>
    </source>
</evidence>
<dbReference type="Pfam" id="PF08205">
    <property type="entry name" value="C2-set_2"/>
    <property type="match status" value="1"/>
</dbReference>
<gene>
    <name evidence="12" type="ORF">RIMI_LOCUS4786484</name>
</gene>
<dbReference type="InterPro" id="IPR036179">
    <property type="entry name" value="Ig-like_dom_sf"/>
</dbReference>
<evidence type="ECO:0000256" key="8">
    <source>
        <dbReference type="ARBA" id="ARBA00023170"/>
    </source>
</evidence>
<protein>
    <recommendedName>
        <fullName evidence="11">Ig-like domain-containing protein</fullName>
    </recommendedName>
</protein>
<evidence type="ECO:0000259" key="11">
    <source>
        <dbReference type="PROSITE" id="PS50835"/>
    </source>
</evidence>
<feature type="domain" description="Ig-like" evidence="11">
    <location>
        <begin position="145"/>
        <end position="219"/>
    </location>
</feature>
<evidence type="ECO:0000256" key="5">
    <source>
        <dbReference type="ARBA" id="ARBA00022989"/>
    </source>
</evidence>
<evidence type="ECO:0000256" key="1">
    <source>
        <dbReference type="ARBA" id="ARBA00004251"/>
    </source>
</evidence>
<dbReference type="InterPro" id="IPR013106">
    <property type="entry name" value="Ig_V-set"/>
</dbReference>